<protein>
    <submittedName>
        <fullName evidence="1">Uncharacterized protein</fullName>
    </submittedName>
</protein>
<sequence>MEMITTRTVLDVLGVSSERISLSKTITLNHRTERYVWRSKRQLRRYTGDREESYNKVPRLLQALQGCCPRTIYDFRTVPYYDGHLVVRDCSQFYKRLSSIASPLSSSMSCIYMAHGGKFHVMSHFKSVQGKRYLVNAAYSQSKAGYAWYMDALRGLSCEMAD</sequence>
<keyword evidence="2" id="KW-1185">Reference proteome</keyword>
<name>A0A445CVJ1_ARAHY</name>
<comment type="caution">
    <text evidence="1">The sequence shown here is derived from an EMBL/GenBank/DDBJ whole genome shotgun (WGS) entry which is preliminary data.</text>
</comment>
<accession>A0A445CVJ1</accession>
<organism evidence="1 2">
    <name type="scientific">Arachis hypogaea</name>
    <name type="common">Peanut</name>
    <dbReference type="NCBI Taxonomy" id="3818"/>
    <lineage>
        <taxon>Eukaryota</taxon>
        <taxon>Viridiplantae</taxon>
        <taxon>Streptophyta</taxon>
        <taxon>Embryophyta</taxon>
        <taxon>Tracheophyta</taxon>
        <taxon>Spermatophyta</taxon>
        <taxon>Magnoliopsida</taxon>
        <taxon>eudicotyledons</taxon>
        <taxon>Gunneridae</taxon>
        <taxon>Pentapetalae</taxon>
        <taxon>rosids</taxon>
        <taxon>fabids</taxon>
        <taxon>Fabales</taxon>
        <taxon>Fabaceae</taxon>
        <taxon>Papilionoideae</taxon>
        <taxon>50 kb inversion clade</taxon>
        <taxon>dalbergioids sensu lato</taxon>
        <taxon>Dalbergieae</taxon>
        <taxon>Pterocarpus clade</taxon>
        <taxon>Arachis</taxon>
    </lineage>
</organism>
<dbReference type="EMBL" id="SDMP01000006">
    <property type="protein sequence ID" value="RYR54948.1"/>
    <property type="molecule type" value="Genomic_DNA"/>
</dbReference>
<evidence type="ECO:0000313" key="2">
    <source>
        <dbReference type="Proteomes" id="UP000289738"/>
    </source>
</evidence>
<evidence type="ECO:0000313" key="1">
    <source>
        <dbReference type="EMBL" id="RYR54948.1"/>
    </source>
</evidence>
<reference evidence="1 2" key="1">
    <citation type="submission" date="2019-01" db="EMBL/GenBank/DDBJ databases">
        <title>Sequencing of cultivated peanut Arachis hypogaea provides insights into genome evolution and oil improvement.</title>
        <authorList>
            <person name="Chen X."/>
        </authorList>
    </citation>
    <scope>NUCLEOTIDE SEQUENCE [LARGE SCALE GENOMIC DNA]</scope>
    <source>
        <strain evidence="2">cv. Fuhuasheng</strain>
        <tissue evidence="1">Leaves</tissue>
    </source>
</reference>
<dbReference type="Proteomes" id="UP000289738">
    <property type="component" value="Chromosome A06"/>
</dbReference>
<gene>
    <name evidence="1" type="ORF">Ahy_A06g030202</name>
</gene>
<dbReference type="AlphaFoldDB" id="A0A445CVJ1"/>
<proteinExistence type="predicted"/>